<keyword evidence="2" id="KW-1185">Reference proteome</keyword>
<protein>
    <submittedName>
        <fullName evidence="1">Uncharacterized protein</fullName>
    </submittedName>
</protein>
<dbReference type="KEGG" id="hae:halTADL_3197"/>
<dbReference type="Proteomes" id="UP000198888">
    <property type="component" value="Unassembled WGS sequence"/>
</dbReference>
<accession>A0A1H6SQI5</accession>
<dbReference type="OrthoDB" id="191840at2157"/>
<sequence length="117" mass="13272">MAPVTIPPTEEARTVFRRLGYAISEEGSEFVAERKWRRVRVTPLCADDATQPDPVLGDESETGLRLRCFVTWMQCTGELREYLRTTKPPYDWAIIGIEEDDDAEFEVVHPDSSLAPA</sequence>
<dbReference type="InterPro" id="IPR055540">
    <property type="entry name" value="DUF7116"/>
</dbReference>
<evidence type="ECO:0000313" key="1">
    <source>
        <dbReference type="EMBL" id="SEI67067.1"/>
    </source>
</evidence>
<accession>A0A2H4Q6D7</accession>
<reference evidence="1 2" key="1">
    <citation type="submission" date="2016-10" db="EMBL/GenBank/DDBJ databases">
        <authorList>
            <person name="de Groot N.N."/>
        </authorList>
    </citation>
    <scope>NUCLEOTIDE SEQUENCE [LARGE SCALE GENOMIC DNA]</scope>
    <source>
        <strain evidence="1 2">DSM 22187</strain>
    </source>
</reference>
<dbReference type="AlphaFoldDB" id="A0A1H6SQI5"/>
<organism evidence="1 2">
    <name type="scientific">Halohasta litchfieldiae</name>
    <dbReference type="NCBI Taxonomy" id="1073996"/>
    <lineage>
        <taxon>Archaea</taxon>
        <taxon>Methanobacteriati</taxon>
        <taxon>Methanobacteriota</taxon>
        <taxon>Stenosarchaea group</taxon>
        <taxon>Halobacteria</taxon>
        <taxon>Halobacteriales</taxon>
        <taxon>Haloferacaceae</taxon>
        <taxon>Halohasta</taxon>
    </lineage>
</organism>
<dbReference type="RefSeq" id="WP_089671386.1">
    <property type="nucleotide sequence ID" value="NZ_CP024845.1"/>
</dbReference>
<dbReference type="GeneID" id="35003963"/>
<gene>
    <name evidence="1" type="ORF">SAMN05444271_10590</name>
</gene>
<dbReference type="EMBL" id="FNYR01000005">
    <property type="protein sequence ID" value="SEI67067.1"/>
    <property type="molecule type" value="Genomic_DNA"/>
</dbReference>
<evidence type="ECO:0000313" key="2">
    <source>
        <dbReference type="Proteomes" id="UP000198888"/>
    </source>
</evidence>
<name>A0A1H6SQI5_9EURY</name>
<dbReference type="Pfam" id="PF23429">
    <property type="entry name" value="DUF7116"/>
    <property type="match status" value="1"/>
</dbReference>
<proteinExistence type="predicted"/>
<dbReference type="STRING" id="1073996.SAMN05444271_10590"/>